<gene>
    <name evidence="1" type="ORF">C5Y83_06070</name>
</gene>
<accession>A0A2S8FZ82</accession>
<evidence type="ECO:0008006" key="3">
    <source>
        <dbReference type="Google" id="ProtNLM"/>
    </source>
</evidence>
<dbReference type="Gene3D" id="3.30.420.240">
    <property type="match status" value="1"/>
</dbReference>
<dbReference type="Gene3D" id="3.40.50.300">
    <property type="entry name" value="P-loop containing nucleotide triphosphate hydrolases"/>
    <property type="match status" value="1"/>
</dbReference>
<dbReference type="EMBL" id="PUHY01000005">
    <property type="protein sequence ID" value="PQO37507.1"/>
    <property type="molecule type" value="Genomic_DNA"/>
</dbReference>
<evidence type="ECO:0000313" key="2">
    <source>
        <dbReference type="Proteomes" id="UP000238322"/>
    </source>
</evidence>
<name>A0A2S8FZ82_9BACT</name>
<dbReference type="InterPro" id="IPR027417">
    <property type="entry name" value="P-loop_NTPase"/>
</dbReference>
<evidence type="ECO:0000313" key="1">
    <source>
        <dbReference type="EMBL" id="PQO37507.1"/>
    </source>
</evidence>
<dbReference type="AlphaFoldDB" id="A0A2S8FZ82"/>
<dbReference type="Pfam" id="PF03237">
    <property type="entry name" value="Terminase_6N"/>
    <property type="match status" value="1"/>
</dbReference>
<proteinExistence type="predicted"/>
<protein>
    <recommendedName>
        <fullName evidence="3">Terminase large subunit gp17-like C-terminal domain-containing protein</fullName>
    </recommendedName>
</protein>
<organism evidence="1 2">
    <name type="scientific">Blastopirellula marina</name>
    <dbReference type="NCBI Taxonomy" id="124"/>
    <lineage>
        <taxon>Bacteria</taxon>
        <taxon>Pseudomonadati</taxon>
        <taxon>Planctomycetota</taxon>
        <taxon>Planctomycetia</taxon>
        <taxon>Pirellulales</taxon>
        <taxon>Pirellulaceae</taxon>
        <taxon>Blastopirellula</taxon>
    </lineage>
</organism>
<sequence>MPMKRLSNKALNATKGRRAGYEIFVPKPMPHQLRLLRDPHRHKTAVCGRRWGKTGAGLPAVVYGHGDEDPSSRHHLKGAVDGGTIWWIAPTFGITRKIERDLIQSFQASGLEYHKTHRRIELRGGGSITLKTAASPTSLRGDGLDGIVYDEAAFAPEDSWREALRPALADKQGWSLFLTSPNGPNWVKDRFDRGGLDPQFKSWQCPSSDNPLMTPDEIDALRREIGDRAFQQEVLAQFVQTEGSEFCGAYFLNPNFWYDEEPSEREVCLRVMGLDPSKGKDDKCDYTALVLAKLTRDGHVYIDADIERRDLATIASTTVDQAVHFQPCGIVIETNQFQELLVTQLRSIVRQRGIEMFPVHECNHTTNKITRIRGTLTPFLARGELHFKRGSFGAGRLVQQLKEFPTGRYDDGPDALEMTIRLLSHLTNGGGPGL</sequence>
<dbReference type="InterPro" id="IPR006517">
    <property type="entry name" value="Phage_terminase_lsu-like_C"/>
</dbReference>
<comment type="caution">
    <text evidence="1">The sequence shown here is derived from an EMBL/GenBank/DDBJ whole genome shotgun (WGS) entry which is preliminary data.</text>
</comment>
<dbReference type="NCBIfam" id="TIGR01630">
    <property type="entry name" value="psiM2_ORF9"/>
    <property type="match status" value="1"/>
</dbReference>
<reference evidence="1 2" key="1">
    <citation type="submission" date="2018-02" db="EMBL/GenBank/DDBJ databases">
        <title>Comparative genomes isolates from brazilian mangrove.</title>
        <authorList>
            <person name="Araujo J.E."/>
            <person name="Taketani R.G."/>
            <person name="Silva M.C.P."/>
            <person name="Loureco M.V."/>
            <person name="Andreote F.D."/>
        </authorList>
    </citation>
    <scope>NUCLEOTIDE SEQUENCE [LARGE SCALE GENOMIC DNA]</scope>
    <source>
        <strain evidence="1 2">Hex-1 MGV</strain>
    </source>
</reference>
<dbReference type="Proteomes" id="UP000238322">
    <property type="component" value="Unassembled WGS sequence"/>
</dbReference>